<evidence type="ECO:0000256" key="2">
    <source>
        <dbReference type="ARBA" id="ARBA00023125"/>
    </source>
</evidence>
<evidence type="ECO:0000256" key="3">
    <source>
        <dbReference type="ARBA" id="ARBA00023163"/>
    </source>
</evidence>
<dbReference type="PROSITE" id="PS01124">
    <property type="entry name" value="HTH_ARAC_FAMILY_2"/>
    <property type="match status" value="1"/>
</dbReference>
<keyword evidence="3" id="KW-0804">Transcription</keyword>
<protein>
    <submittedName>
        <fullName evidence="5">AraC family transcriptional regulator</fullName>
    </submittedName>
</protein>
<evidence type="ECO:0000259" key="4">
    <source>
        <dbReference type="PROSITE" id="PS01124"/>
    </source>
</evidence>
<gene>
    <name evidence="5" type="ORF">M8A51_20030</name>
</gene>
<dbReference type="InterPro" id="IPR018060">
    <property type="entry name" value="HTH_AraC"/>
</dbReference>
<dbReference type="SUPFAM" id="SSF51215">
    <property type="entry name" value="Regulatory protein AraC"/>
    <property type="match status" value="1"/>
</dbReference>
<dbReference type="InterPro" id="IPR050204">
    <property type="entry name" value="AraC_XylS_family_regulators"/>
</dbReference>
<proteinExistence type="predicted"/>
<reference evidence="5" key="1">
    <citation type="submission" date="2022-05" db="EMBL/GenBank/DDBJ databases">
        <title>Schlegelella sp. nov., isolated from mangrove soil.</title>
        <authorList>
            <person name="Liu Y."/>
            <person name="Ge X."/>
            <person name="Liu W."/>
        </authorList>
    </citation>
    <scope>NUCLEOTIDE SEQUENCE</scope>
    <source>
        <strain evidence="5">S2-27</strain>
    </source>
</reference>
<dbReference type="PANTHER" id="PTHR46796">
    <property type="entry name" value="HTH-TYPE TRANSCRIPTIONAL ACTIVATOR RHAS-RELATED"/>
    <property type="match status" value="1"/>
</dbReference>
<evidence type="ECO:0000256" key="1">
    <source>
        <dbReference type="ARBA" id="ARBA00023015"/>
    </source>
</evidence>
<dbReference type="RefSeq" id="WP_251780302.1">
    <property type="nucleotide sequence ID" value="NZ_JAMKFE010000014.1"/>
</dbReference>
<keyword evidence="2" id="KW-0238">DNA-binding</keyword>
<evidence type="ECO:0000313" key="5">
    <source>
        <dbReference type="EMBL" id="MCM5681822.1"/>
    </source>
</evidence>
<keyword evidence="1" id="KW-0805">Transcription regulation</keyword>
<organism evidence="5 6">
    <name type="scientific">Caldimonas mangrovi</name>
    <dbReference type="NCBI Taxonomy" id="2944811"/>
    <lineage>
        <taxon>Bacteria</taxon>
        <taxon>Pseudomonadati</taxon>
        <taxon>Pseudomonadota</taxon>
        <taxon>Betaproteobacteria</taxon>
        <taxon>Burkholderiales</taxon>
        <taxon>Sphaerotilaceae</taxon>
        <taxon>Caldimonas</taxon>
    </lineage>
</organism>
<dbReference type="Pfam" id="PF02311">
    <property type="entry name" value="AraC_binding"/>
    <property type="match status" value="1"/>
</dbReference>
<dbReference type="SUPFAM" id="SSF46689">
    <property type="entry name" value="Homeodomain-like"/>
    <property type="match status" value="2"/>
</dbReference>
<comment type="caution">
    <text evidence="5">The sequence shown here is derived from an EMBL/GenBank/DDBJ whole genome shotgun (WGS) entry which is preliminary data.</text>
</comment>
<accession>A0ABT0YSV3</accession>
<dbReference type="EMBL" id="JAMKFE010000014">
    <property type="protein sequence ID" value="MCM5681822.1"/>
    <property type="molecule type" value="Genomic_DNA"/>
</dbReference>
<name>A0ABT0YSV3_9BURK</name>
<keyword evidence="6" id="KW-1185">Reference proteome</keyword>
<feature type="domain" description="HTH araC/xylS-type" evidence="4">
    <location>
        <begin position="176"/>
        <end position="273"/>
    </location>
</feature>
<dbReference type="Proteomes" id="UP001165541">
    <property type="component" value="Unassembled WGS sequence"/>
</dbReference>
<dbReference type="InterPro" id="IPR009057">
    <property type="entry name" value="Homeodomain-like_sf"/>
</dbReference>
<dbReference type="SMART" id="SM00342">
    <property type="entry name" value="HTH_ARAC"/>
    <property type="match status" value="1"/>
</dbReference>
<dbReference type="Pfam" id="PF12833">
    <property type="entry name" value="HTH_18"/>
    <property type="match status" value="1"/>
</dbReference>
<evidence type="ECO:0000313" key="6">
    <source>
        <dbReference type="Proteomes" id="UP001165541"/>
    </source>
</evidence>
<dbReference type="PANTHER" id="PTHR46796:SF2">
    <property type="entry name" value="TRANSCRIPTIONAL REGULATORY PROTEIN"/>
    <property type="match status" value="1"/>
</dbReference>
<dbReference type="Gene3D" id="1.10.10.60">
    <property type="entry name" value="Homeodomain-like"/>
    <property type="match status" value="2"/>
</dbReference>
<sequence length="275" mass="30446">MNTEASRYWRVEGLAGVSCFSARFERHSYSRHTHDEYAVGTIESGVQTFHCRGGQRLSLPGSVILVNPDDLHDGRSADGAYRYRMIYLDPAVVSEALRDAGESHDSLPLFRTPVVRDEELAAWLCAFNRRTETPEGPDTLELESRLLHGLRALLSRHAAGTLRRSPHDGNGCTAVRYARQVLDEQFAADLSLGQLAAHCGMSRFALLRLFTREVGMPPHAYMTRARLREARRLLLAGEAPASVAAAVGYVDQSHLTKRFRAAFGITPGQFTAGRP</sequence>
<dbReference type="InterPro" id="IPR037923">
    <property type="entry name" value="HTH-like"/>
</dbReference>
<dbReference type="InterPro" id="IPR003313">
    <property type="entry name" value="AraC-bd"/>
</dbReference>